<dbReference type="EMBL" id="KQ087259">
    <property type="protein sequence ID" value="KLT39424.1"/>
    <property type="molecule type" value="Genomic_DNA"/>
</dbReference>
<gene>
    <name evidence="2" type="ORF">CC85DRAFT_293824</name>
</gene>
<evidence type="ECO:0000313" key="3">
    <source>
        <dbReference type="Proteomes" id="UP000053611"/>
    </source>
</evidence>
<feature type="region of interest" description="Disordered" evidence="1">
    <location>
        <begin position="1"/>
        <end position="72"/>
    </location>
</feature>
<evidence type="ECO:0000313" key="2">
    <source>
        <dbReference type="EMBL" id="KLT39424.1"/>
    </source>
</evidence>
<dbReference type="RefSeq" id="XP_018275915.1">
    <property type="nucleotide sequence ID" value="XM_018424884.1"/>
</dbReference>
<dbReference type="Proteomes" id="UP000053611">
    <property type="component" value="Unassembled WGS sequence"/>
</dbReference>
<feature type="compositionally biased region" description="Polar residues" evidence="1">
    <location>
        <begin position="36"/>
        <end position="56"/>
    </location>
</feature>
<proteinExistence type="predicted"/>
<sequence length="432" mass="48382">MRRWTSKLGQFHNPFGSTGSPGPLLPPSSLSPEISGETSGDTSQPPYDDTSQFTSDNKIEQISEKDATKVPTTKPHDCRLYIDAWDEILRHVDVDELKAVRAVCLTLYGAATPRLLSHAVMYGYKENIEAAASGEDIVWCAHASIPIAPHLWPYVKILDIVGSCDCDATWTMRTKCLCLPSLGDLLDEILPHDIHLDTIRIHLRWFRLGHAFMTERVTAKQTIYIVDLCPPRPCYIVLPMTPIAGSTQVTISVLHNNSPCLAYTDFLQEGYDPDVDYDFQFTYAPTPRLPGWYGVEACGARIYTNHDVPKRFAVNFLSLLAAFTVHYQGTGRFMLAAADTWPRRWFLSDQWNLGLLVSPEGGMWSLLVPFVIEALFPLRLAEAMDVPLHSYPESTQEVFYEAAAEYLNIVTEPFPFEEPCLAGCAALDFVVD</sequence>
<reference evidence="2 3" key="1">
    <citation type="submission" date="2015-03" db="EMBL/GenBank/DDBJ databases">
        <title>Genomics and transcriptomics of the oil-accumulating basidiomycete yeast T. oleaginosus allow insights into substrate utilization and the diverse evolutionary trajectories of mating systems in fungi.</title>
        <authorList>
            <consortium name="DOE Joint Genome Institute"/>
            <person name="Kourist R."/>
            <person name="Kracht O."/>
            <person name="Bracharz F."/>
            <person name="Lipzen A."/>
            <person name="Nolan M."/>
            <person name="Ohm R."/>
            <person name="Grigoriev I."/>
            <person name="Sun S."/>
            <person name="Heitman J."/>
            <person name="Bruck T."/>
            <person name="Nowrousian M."/>
        </authorList>
    </citation>
    <scope>NUCLEOTIDE SEQUENCE [LARGE SCALE GENOMIC DNA]</scope>
    <source>
        <strain evidence="2 3">IBC0246</strain>
    </source>
</reference>
<organism evidence="2 3">
    <name type="scientific">Cutaneotrichosporon oleaginosum</name>
    <dbReference type="NCBI Taxonomy" id="879819"/>
    <lineage>
        <taxon>Eukaryota</taxon>
        <taxon>Fungi</taxon>
        <taxon>Dikarya</taxon>
        <taxon>Basidiomycota</taxon>
        <taxon>Agaricomycotina</taxon>
        <taxon>Tremellomycetes</taxon>
        <taxon>Trichosporonales</taxon>
        <taxon>Trichosporonaceae</taxon>
        <taxon>Cutaneotrichosporon</taxon>
    </lineage>
</organism>
<evidence type="ECO:0000256" key="1">
    <source>
        <dbReference type="SAM" id="MobiDB-lite"/>
    </source>
</evidence>
<feature type="compositionally biased region" description="Basic and acidic residues" evidence="1">
    <location>
        <begin position="57"/>
        <end position="72"/>
    </location>
</feature>
<accession>A0A0J1AVY4</accession>
<dbReference type="GeneID" id="28985487"/>
<evidence type="ECO:0008006" key="4">
    <source>
        <dbReference type="Google" id="ProtNLM"/>
    </source>
</evidence>
<dbReference type="AlphaFoldDB" id="A0A0J1AVY4"/>
<feature type="compositionally biased region" description="Low complexity" evidence="1">
    <location>
        <begin position="16"/>
        <end position="32"/>
    </location>
</feature>
<protein>
    <recommendedName>
        <fullName evidence="4">F-box domain-containing protein</fullName>
    </recommendedName>
</protein>
<name>A0A0J1AVY4_9TREE</name>
<keyword evidence="3" id="KW-1185">Reference proteome</keyword>